<dbReference type="KEGG" id="htq:FRZ44_20780"/>
<evidence type="ECO:0000313" key="7">
    <source>
        <dbReference type="EMBL" id="QEX16783.1"/>
    </source>
</evidence>
<evidence type="ECO:0000313" key="8">
    <source>
        <dbReference type="Proteomes" id="UP000326202"/>
    </source>
</evidence>
<dbReference type="GO" id="GO:0006865">
    <property type="term" value="P:amino acid transport"/>
    <property type="evidence" value="ECO:0007669"/>
    <property type="project" value="UniProtKB-KW"/>
</dbReference>
<dbReference type="InterPro" id="IPR000709">
    <property type="entry name" value="Leu_Ile_Val-bd"/>
</dbReference>
<dbReference type="CDD" id="cd06346">
    <property type="entry name" value="PBP1_ABC_ligand_binding-like"/>
    <property type="match status" value="1"/>
</dbReference>
<dbReference type="Pfam" id="PF13458">
    <property type="entry name" value="Peripla_BP_6"/>
    <property type="match status" value="1"/>
</dbReference>
<name>A0A5J6MH42_9PROT</name>
<proteinExistence type="inferred from homology"/>
<dbReference type="RefSeq" id="WP_191908520.1">
    <property type="nucleotide sequence ID" value="NZ_CP042906.1"/>
</dbReference>
<keyword evidence="3 5" id="KW-0732">Signal</keyword>
<organism evidence="7 8">
    <name type="scientific">Hypericibacter terrae</name>
    <dbReference type="NCBI Taxonomy" id="2602015"/>
    <lineage>
        <taxon>Bacteria</taxon>
        <taxon>Pseudomonadati</taxon>
        <taxon>Pseudomonadota</taxon>
        <taxon>Alphaproteobacteria</taxon>
        <taxon>Rhodospirillales</taxon>
        <taxon>Dongiaceae</taxon>
        <taxon>Hypericibacter</taxon>
    </lineage>
</organism>
<evidence type="ECO:0000256" key="3">
    <source>
        <dbReference type="ARBA" id="ARBA00022729"/>
    </source>
</evidence>
<comment type="similarity">
    <text evidence="1">Belongs to the leucine-binding protein family.</text>
</comment>
<evidence type="ECO:0000256" key="5">
    <source>
        <dbReference type="SAM" id="SignalP"/>
    </source>
</evidence>
<evidence type="ECO:0000259" key="6">
    <source>
        <dbReference type="Pfam" id="PF13458"/>
    </source>
</evidence>
<keyword evidence="4" id="KW-0029">Amino-acid transport</keyword>
<dbReference type="SUPFAM" id="SSF53822">
    <property type="entry name" value="Periplasmic binding protein-like I"/>
    <property type="match status" value="1"/>
</dbReference>
<feature type="signal peptide" evidence="5">
    <location>
        <begin position="1"/>
        <end position="19"/>
    </location>
</feature>
<protein>
    <submittedName>
        <fullName evidence="7">Branched-chain amino acid ABC transporter substrate-binding protein</fullName>
    </submittedName>
</protein>
<feature type="domain" description="Leucine-binding protein" evidence="6">
    <location>
        <begin position="22"/>
        <end position="334"/>
    </location>
</feature>
<keyword evidence="2" id="KW-0813">Transport</keyword>
<dbReference type="AlphaFoldDB" id="A0A5J6MH42"/>
<dbReference type="Proteomes" id="UP000326202">
    <property type="component" value="Chromosome"/>
</dbReference>
<reference evidence="7 8" key="1">
    <citation type="submission" date="2019-08" db="EMBL/GenBank/DDBJ databases">
        <title>Hyperibacter terrae gen. nov., sp. nov. and Hyperibacter viscosus sp. nov., two new members in the family Rhodospirillaceae isolated from the rhizosphere of Hypericum perforatum.</title>
        <authorList>
            <person name="Noviana Z."/>
        </authorList>
    </citation>
    <scope>NUCLEOTIDE SEQUENCE [LARGE SCALE GENOMIC DNA]</scope>
    <source>
        <strain evidence="7 8">R5913</strain>
    </source>
</reference>
<accession>A0A5J6MH42</accession>
<dbReference type="InterPro" id="IPR051010">
    <property type="entry name" value="BCAA_transport"/>
</dbReference>
<sequence length="400" mass="41985">MLTLGALALGLMLSGPANAEDIKIGILFDVTGPVADMVPPLLDATKLAVDEVNANGGLLKGQNLQTVLADSKGTEDDAVAAASALVRDDKVVAIVGSITSVATLAAAHKVTIPNSIPMISPASTAVELTDLEDKDFVFRVVPSDADQGWVLAGLVHNKGFTKVAVTYIDSDYGSGLNDTFRDNFQNYKGVVTTALGHEANKASYADEVKQLEPFDPEALVLIDFATAGGITLIKDALAGGHFKQFIGTDALMDPALIAEIGADNLKGMFFTAPTTDDSTSAAKKFDALYKAAFNRTGDEEFAAQTYDATMLIALAIEKASATDGKKIRDALREVCCSAGGEVIEPGEWAKAKAAIAAGKKINYEGASGNCDFDENGNIEGVYGHFEIENGVFKQVELLKP</sequence>
<feature type="chain" id="PRO_5023840306" evidence="5">
    <location>
        <begin position="20"/>
        <end position="400"/>
    </location>
</feature>
<dbReference type="InterPro" id="IPR028082">
    <property type="entry name" value="Peripla_BP_I"/>
</dbReference>
<dbReference type="PANTHER" id="PTHR30483">
    <property type="entry name" value="LEUCINE-SPECIFIC-BINDING PROTEIN"/>
    <property type="match status" value="1"/>
</dbReference>
<evidence type="ECO:0000256" key="4">
    <source>
        <dbReference type="ARBA" id="ARBA00022970"/>
    </source>
</evidence>
<dbReference type="PRINTS" id="PR00337">
    <property type="entry name" value="LEUILEVALBP"/>
</dbReference>
<keyword evidence="8" id="KW-1185">Reference proteome</keyword>
<dbReference type="Gene3D" id="3.40.50.2300">
    <property type="match status" value="2"/>
</dbReference>
<evidence type="ECO:0000256" key="2">
    <source>
        <dbReference type="ARBA" id="ARBA00022448"/>
    </source>
</evidence>
<gene>
    <name evidence="7" type="ORF">FRZ44_20780</name>
</gene>
<dbReference type="EMBL" id="CP042906">
    <property type="protein sequence ID" value="QEX16783.1"/>
    <property type="molecule type" value="Genomic_DNA"/>
</dbReference>
<dbReference type="InterPro" id="IPR028081">
    <property type="entry name" value="Leu-bd"/>
</dbReference>
<dbReference type="PANTHER" id="PTHR30483:SF6">
    <property type="entry name" value="PERIPLASMIC BINDING PROTEIN OF ABC TRANSPORTER FOR NATURAL AMINO ACIDS"/>
    <property type="match status" value="1"/>
</dbReference>
<evidence type="ECO:0000256" key="1">
    <source>
        <dbReference type="ARBA" id="ARBA00010062"/>
    </source>
</evidence>